<feature type="transmembrane region" description="Helical" evidence="8">
    <location>
        <begin position="206"/>
        <end position="228"/>
    </location>
</feature>
<feature type="transmembrane region" description="Helical" evidence="8">
    <location>
        <begin position="342"/>
        <end position="364"/>
    </location>
</feature>
<evidence type="ECO:0000256" key="5">
    <source>
        <dbReference type="ARBA" id="ARBA00022989"/>
    </source>
</evidence>
<keyword evidence="6 8" id="KW-0472">Membrane</keyword>
<dbReference type="Proteomes" id="UP000751190">
    <property type="component" value="Unassembled WGS sequence"/>
</dbReference>
<feature type="transmembrane region" description="Helical" evidence="8">
    <location>
        <begin position="143"/>
        <end position="162"/>
    </location>
</feature>
<evidence type="ECO:0000256" key="3">
    <source>
        <dbReference type="ARBA" id="ARBA00022448"/>
    </source>
</evidence>
<organism evidence="10 11">
    <name type="scientific">Diacronema lutheri</name>
    <name type="common">Unicellular marine alga</name>
    <name type="synonym">Monochrysis lutheri</name>
    <dbReference type="NCBI Taxonomy" id="2081491"/>
    <lineage>
        <taxon>Eukaryota</taxon>
        <taxon>Haptista</taxon>
        <taxon>Haptophyta</taxon>
        <taxon>Pavlovophyceae</taxon>
        <taxon>Pavlovales</taxon>
        <taxon>Pavlovaceae</taxon>
        <taxon>Diacronema</taxon>
    </lineage>
</organism>
<dbReference type="EMBL" id="JAGTXO010000016">
    <property type="protein sequence ID" value="KAG8463470.1"/>
    <property type="molecule type" value="Genomic_DNA"/>
</dbReference>
<accession>A0A8J5XHY1</accession>
<evidence type="ECO:0000256" key="1">
    <source>
        <dbReference type="ARBA" id="ARBA00004141"/>
    </source>
</evidence>
<keyword evidence="4 8" id="KW-0812">Transmembrane</keyword>
<comment type="caution">
    <text evidence="10">The sequence shown here is derived from an EMBL/GenBank/DDBJ whole genome shotgun (WGS) entry which is preliminary data.</text>
</comment>
<dbReference type="PANTHER" id="PTHR23506">
    <property type="entry name" value="GH10249P"/>
    <property type="match status" value="1"/>
</dbReference>
<dbReference type="Gene3D" id="1.20.1250.20">
    <property type="entry name" value="MFS general substrate transporter like domains"/>
    <property type="match status" value="2"/>
</dbReference>
<dbReference type="GO" id="GO:0016020">
    <property type="term" value="C:membrane"/>
    <property type="evidence" value="ECO:0007669"/>
    <property type="project" value="UniProtKB-SubCell"/>
</dbReference>
<feature type="transmembrane region" description="Helical" evidence="8">
    <location>
        <begin position="174"/>
        <end position="194"/>
    </location>
</feature>
<dbReference type="SUPFAM" id="SSF103473">
    <property type="entry name" value="MFS general substrate transporter"/>
    <property type="match status" value="1"/>
</dbReference>
<feature type="transmembrane region" description="Helical" evidence="8">
    <location>
        <begin position="520"/>
        <end position="544"/>
    </location>
</feature>
<keyword evidence="3" id="KW-0813">Transport</keyword>
<dbReference type="PANTHER" id="PTHR23506:SF26">
    <property type="entry name" value="MFS-TYPE TRANSPORTER SLC18B1"/>
    <property type="match status" value="1"/>
</dbReference>
<evidence type="ECO:0000259" key="9">
    <source>
        <dbReference type="PROSITE" id="PS50850"/>
    </source>
</evidence>
<feature type="transmembrane region" description="Helical" evidence="8">
    <location>
        <begin position="234"/>
        <end position="256"/>
    </location>
</feature>
<feature type="transmembrane region" description="Helical" evidence="8">
    <location>
        <begin position="481"/>
        <end position="500"/>
    </location>
</feature>
<feature type="transmembrane region" description="Helical" evidence="8">
    <location>
        <begin position="384"/>
        <end position="405"/>
    </location>
</feature>
<evidence type="ECO:0000256" key="7">
    <source>
        <dbReference type="SAM" id="MobiDB-lite"/>
    </source>
</evidence>
<gene>
    <name evidence="10" type="ORF">KFE25_004981</name>
</gene>
<feature type="domain" description="Major facilitator superfamily (MFS) profile" evidence="9">
    <location>
        <begin position="342"/>
        <end position="641"/>
    </location>
</feature>
<evidence type="ECO:0000256" key="8">
    <source>
        <dbReference type="SAM" id="Phobius"/>
    </source>
</evidence>
<protein>
    <recommendedName>
        <fullName evidence="9">Major facilitator superfamily (MFS) profile domain-containing protein</fullName>
    </recommendedName>
</protein>
<dbReference type="AlphaFoldDB" id="A0A8J5XHY1"/>
<dbReference type="InterPro" id="IPR001958">
    <property type="entry name" value="Tet-R_TetA/multi-R_MdtG-like"/>
</dbReference>
<feature type="transmembrane region" description="Helical" evidence="8">
    <location>
        <begin position="302"/>
        <end position="322"/>
    </location>
</feature>
<sequence>MSVEGRPPVGLRRNLSGTIIIASRRGAERDGVFVVARGNGEAAAPPMPPPELLTLPQPRAPPVLRRNPSASVVFAASRAVERDAAEREAAARDALAALAAHADADAGGSTRTGRLPLAALRRCRMLRCCACTALDDLRELNPLLILICGVGDATYTALVPFFPQAAEAAGLSPSATGVVFSCFMWGGLAVTPLATRLSQTASSRALLTSCVLLQATLTGLFAIVPLIASTPPRWLALAIALRLCQGVVATIYEVALSSLIMCSVKPTSVAAALGVQEAARGVGLMLGPALGGALFELGGFKLPFIACACALLALGLAVALTLPADDDLGADENARPATFRQLLALPAVGVVLVLMTALSLALTAPDPVLGPYAQSRFGLSPAQIGLLFSSSTVAYAILSPAIGAVGASVGNFNALTLGLVAAAIAFLILGPSPSIPAAVLRPSAGLLFVGMGLSGVGDSTLTCGVAAMLDAALAAGFETEAVADVVGGLLSVSWTLGALLGPVHGSVLVETLGFPRAMSATAFALLLIAALGVIAHGCAVRSAATAARTARRRPRDSAQPEQLVAGATEPLQAAPAEAGPPPRQPATSPPSCIVAAAREPGPSRRRAAACGGTAAAAAIRGQHDLSEPLLNAVVDVEVGAD</sequence>
<dbReference type="InterPro" id="IPR011701">
    <property type="entry name" value="MFS"/>
</dbReference>
<name>A0A8J5XHY1_DIALT</name>
<dbReference type="InterPro" id="IPR050930">
    <property type="entry name" value="MFS_Vesicular_Transporter"/>
</dbReference>
<feature type="compositionally biased region" description="Pro residues" evidence="7">
    <location>
        <begin position="578"/>
        <end position="588"/>
    </location>
</feature>
<dbReference type="GO" id="GO:0022857">
    <property type="term" value="F:transmembrane transporter activity"/>
    <property type="evidence" value="ECO:0007669"/>
    <property type="project" value="InterPro"/>
</dbReference>
<keyword evidence="11" id="KW-1185">Reference proteome</keyword>
<feature type="transmembrane region" description="Helical" evidence="8">
    <location>
        <begin position="444"/>
        <end position="469"/>
    </location>
</feature>
<feature type="transmembrane region" description="Helical" evidence="8">
    <location>
        <begin position="412"/>
        <end position="432"/>
    </location>
</feature>
<evidence type="ECO:0000313" key="11">
    <source>
        <dbReference type="Proteomes" id="UP000751190"/>
    </source>
</evidence>
<dbReference type="PRINTS" id="PR01035">
    <property type="entry name" value="TCRTETA"/>
</dbReference>
<evidence type="ECO:0000256" key="6">
    <source>
        <dbReference type="ARBA" id="ARBA00023136"/>
    </source>
</evidence>
<dbReference type="InterPro" id="IPR020846">
    <property type="entry name" value="MFS_dom"/>
</dbReference>
<dbReference type="OrthoDB" id="446368at2759"/>
<dbReference type="InterPro" id="IPR036259">
    <property type="entry name" value="MFS_trans_sf"/>
</dbReference>
<comment type="similarity">
    <text evidence="2">Belongs to the major facilitator superfamily. Vesicular transporter family.</text>
</comment>
<evidence type="ECO:0000256" key="4">
    <source>
        <dbReference type="ARBA" id="ARBA00022692"/>
    </source>
</evidence>
<reference evidence="10" key="1">
    <citation type="submission" date="2021-05" db="EMBL/GenBank/DDBJ databases">
        <title>The genome of the haptophyte Pavlova lutheri (Diacronema luteri, Pavlovales) - a model for lipid biosynthesis in eukaryotic algae.</title>
        <authorList>
            <person name="Hulatt C.J."/>
            <person name="Posewitz M.C."/>
        </authorList>
    </citation>
    <scope>NUCLEOTIDE SEQUENCE</scope>
    <source>
        <strain evidence="10">NIVA-4/92</strain>
    </source>
</reference>
<dbReference type="Pfam" id="PF07690">
    <property type="entry name" value="MFS_1"/>
    <property type="match status" value="1"/>
</dbReference>
<feature type="transmembrane region" description="Helical" evidence="8">
    <location>
        <begin position="268"/>
        <end position="290"/>
    </location>
</feature>
<keyword evidence="5 8" id="KW-1133">Transmembrane helix</keyword>
<evidence type="ECO:0000313" key="10">
    <source>
        <dbReference type="EMBL" id="KAG8463470.1"/>
    </source>
</evidence>
<dbReference type="PROSITE" id="PS50850">
    <property type="entry name" value="MFS"/>
    <property type="match status" value="1"/>
</dbReference>
<comment type="subcellular location">
    <subcellularLocation>
        <location evidence="1">Membrane</location>
        <topology evidence="1">Multi-pass membrane protein</topology>
    </subcellularLocation>
</comment>
<proteinExistence type="inferred from homology"/>
<feature type="region of interest" description="Disordered" evidence="7">
    <location>
        <begin position="572"/>
        <end position="608"/>
    </location>
</feature>
<evidence type="ECO:0000256" key="2">
    <source>
        <dbReference type="ARBA" id="ARBA00006829"/>
    </source>
</evidence>